<protein>
    <submittedName>
        <fullName evidence="1">Uncharacterized protein</fullName>
    </submittedName>
</protein>
<accession>A0A7J8BA94</accession>
<evidence type="ECO:0000313" key="1">
    <source>
        <dbReference type="EMBL" id="KAF6395399.1"/>
    </source>
</evidence>
<sequence length="122" mass="13205">MCGTWKTACAVLLSSDEQQTASARRAPGNAGRRLFFGGRGGLRACRPHARKQRVSLSHSGRCAASALGREAIPVPAPDSALRAGRAWLRDAWFSTCSAFSKCSESTDGRERSRSEFQESFIV</sequence>
<dbReference type="EMBL" id="JACASE010000018">
    <property type="protein sequence ID" value="KAF6395399.1"/>
    <property type="molecule type" value="Genomic_DNA"/>
</dbReference>
<dbReference type="AlphaFoldDB" id="A0A7J8BA94"/>
<proteinExistence type="predicted"/>
<reference evidence="1 2" key="1">
    <citation type="journal article" date="2020" name="Nature">
        <title>Six reference-quality genomes reveal evolution of bat adaptations.</title>
        <authorList>
            <person name="Jebb D."/>
            <person name="Huang Z."/>
            <person name="Pippel M."/>
            <person name="Hughes G.M."/>
            <person name="Lavrichenko K."/>
            <person name="Devanna P."/>
            <person name="Winkler S."/>
            <person name="Jermiin L.S."/>
            <person name="Skirmuntt E.C."/>
            <person name="Katzourakis A."/>
            <person name="Burkitt-Gray L."/>
            <person name="Ray D.A."/>
            <person name="Sullivan K.A.M."/>
            <person name="Roscito J.G."/>
            <person name="Kirilenko B.M."/>
            <person name="Davalos L.M."/>
            <person name="Corthals A.P."/>
            <person name="Power M.L."/>
            <person name="Jones G."/>
            <person name="Ransome R.D."/>
            <person name="Dechmann D.K.N."/>
            <person name="Locatelli A.G."/>
            <person name="Puechmaille S.J."/>
            <person name="Fedrigo O."/>
            <person name="Jarvis E.D."/>
            <person name="Hiller M."/>
            <person name="Vernes S.C."/>
            <person name="Myers E.W."/>
            <person name="Teeling E.C."/>
        </authorList>
    </citation>
    <scope>NUCLEOTIDE SEQUENCE [LARGE SCALE GENOMIC DNA]</scope>
    <source>
        <strain evidence="1">MRouAeg1</strain>
        <tissue evidence="1">Muscle</tissue>
    </source>
</reference>
<comment type="caution">
    <text evidence="1">The sequence shown here is derived from an EMBL/GenBank/DDBJ whole genome shotgun (WGS) entry which is preliminary data.</text>
</comment>
<keyword evidence="2" id="KW-1185">Reference proteome</keyword>
<name>A0A7J8BA94_ROUAE</name>
<evidence type="ECO:0000313" key="2">
    <source>
        <dbReference type="Proteomes" id="UP000593571"/>
    </source>
</evidence>
<gene>
    <name evidence="1" type="ORF">HJG63_009956</name>
</gene>
<dbReference type="Proteomes" id="UP000593571">
    <property type="component" value="Unassembled WGS sequence"/>
</dbReference>
<organism evidence="1 2">
    <name type="scientific">Rousettus aegyptiacus</name>
    <name type="common">Egyptian fruit bat</name>
    <name type="synonym">Pteropus aegyptiacus</name>
    <dbReference type="NCBI Taxonomy" id="9407"/>
    <lineage>
        <taxon>Eukaryota</taxon>
        <taxon>Metazoa</taxon>
        <taxon>Chordata</taxon>
        <taxon>Craniata</taxon>
        <taxon>Vertebrata</taxon>
        <taxon>Euteleostomi</taxon>
        <taxon>Mammalia</taxon>
        <taxon>Eutheria</taxon>
        <taxon>Laurasiatheria</taxon>
        <taxon>Chiroptera</taxon>
        <taxon>Yinpterochiroptera</taxon>
        <taxon>Pteropodoidea</taxon>
        <taxon>Pteropodidae</taxon>
        <taxon>Rousettinae</taxon>
        <taxon>Rousettus</taxon>
    </lineage>
</organism>